<sequence>MRGGRWAGGRGAQNAEGPQAGPSPFSSRPLAAHALVPYRLALRGCCWRRAEWGDLKLPPSPNAEGDGGAPGRPSRWERAVAPHGMNLRDRTFLVASQTFPQVLALTLRCFDLRRPSLRLCLSLLQQQLSPSLASTALVAIYGIKHTHAIYQTGLRVRTRTQGRGGDLGGMGDRLAATAKVDGRTHVGRTLVDHAHTDSRRGQAKDLFPTREKPFPSCTLVANGIKTRTIPWDLGALTEVSELPSAPCEFGALTTGLGATQCIGSQWRERTGRTPACGGASATSTTPARQQQQQQQQQQHSRRAPKPPPPTPDTQTSTPPITTNFIMVREGTRSQTGNSRPRVFSVPDTAPVQKRRSTKAKPAAAAGAGAGAGRKPGPKKSAAGATGKAAGGVTKKAKKGTAGKVATKVKADSKAVEKKVAGAVKAAEKVRRRPFTLSSASRALLSAWQCCRGNTQTRHGAYGFQCLETDATQEVKPDEDKADGAAAAKSDE</sequence>
<comment type="caution">
    <text evidence="2">The sequence shown here is derived from an EMBL/GenBank/DDBJ whole genome shotgun (WGS) entry which is preliminary data.</text>
</comment>
<feature type="region of interest" description="Disordered" evidence="1">
    <location>
        <begin position="57"/>
        <end position="76"/>
    </location>
</feature>
<gene>
    <name evidence="2" type="ORF">PCL_02758</name>
</gene>
<feature type="compositionally biased region" description="Gly residues" evidence="1">
    <location>
        <begin position="1"/>
        <end position="11"/>
    </location>
</feature>
<reference evidence="2 3" key="1">
    <citation type="journal article" date="2016" name="Front. Microbiol.">
        <title>Genome and transcriptome sequences reveal the specific parasitism of the nematophagous Purpureocillium lilacinum 36-1.</title>
        <authorList>
            <person name="Xie J."/>
            <person name="Li S."/>
            <person name="Mo C."/>
            <person name="Xiao X."/>
            <person name="Peng D."/>
            <person name="Wang G."/>
            <person name="Xiao Y."/>
        </authorList>
    </citation>
    <scope>NUCLEOTIDE SEQUENCE [LARGE SCALE GENOMIC DNA]</scope>
    <source>
        <strain evidence="2 3">36-1</strain>
    </source>
</reference>
<proteinExistence type="predicted"/>
<feature type="compositionally biased region" description="Low complexity" evidence="1">
    <location>
        <begin position="289"/>
        <end position="298"/>
    </location>
</feature>
<feature type="compositionally biased region" description="Low complexity" evidence="1">
    <location>
        <begin position="312"/>
        <end position="322"/>
    </location>
</feature>
<protein>
    <submittedName>
        <fullName evidence="2">Uncharacterized protein</fullName>
    </submittedName>
</protein>
<evidence type="ECO:0000313" key="3">
    <source>
        <dbReference type="Proteomes" id="UP000245956"/>
    </source>
</evidence>
<feature type="region of interest" description="Disordered" evidence="1">
    <location>
        <begin position="269"/>
        <end position="404"/>
    </location>
</feature>
<dbReference type="EMBL" id="LCWV01000017">
    <property type="protein sequence ID" value="PWI67837.1"/>
    <property type="molecule type" value="Genomic_DNA"/>
</dbReference>
<dbReference type="Proteomes" id="UP000245956">
    <property type="component" value="Unassembled WGS sequence"/>
</dbReference>
<evidence type="ECO:0000313" key="2">
    <source>
        <dbReference type="EMBL" id="PWI67837.1"/>
    </source>
</evidence>
<feature type="region of interest" description="Disordered" evidence="1">
    <location>
        <begin position="1"/>
        <end position="26"/>
    </location>
</feature>
<feature type="compositionally biased region" description="Low complexity" evidence="1">
    <location>
        <begin position="374"/>
        <end position="393"/>
    </location>
</feature>
<name>A0A2U3E018_PURLI</name>
<feature type="region of interest" description="Disordered" evidence="1">
    <location>
        <begin position="472"/>
        <end position="491"/>
    </location>
</feature>
<dbReference type="AlphaFoldDB" id="A0A2U3E018"/>
<organism evidence="2 3">
    <name type="scientific">Purpureocillium lilacinum</name>
    <name type="common">Paecilomyces lilacinus</name>
    <dbReference type="NCBI Taxonomy" id="33203"/>
    <lineage>
        <taxon>Eukaryota</taxon>
        <taxon>Fungi</taxon>
        <taxon>Dikarya</taxon>
        <taxon>Ascomycota</taxon>
        <taxon>Pezizomycotina</taxon>
        <taxon>Sordariomycetes</taxon>
        <taxon>Hypocreomycetidae</taxon>
        <taxon>Hypocreales</taxon>
        <taxon>Ophiocordycipitaceae</taxon>
        <taxon>Purpureocillium</taxon>
    </lineage>
</organism>
<accession>A0A2U3E018</accession>
<evidence type="ECO:0000256" key="1">
    <source>
        <dbReference type="SAM" id="MobiDB-lite"/>
    </source>
</evidence>